<organism evidence="3 4">
    <name type="scientific">Lucilia cuprina</name>
    <name type="common">Green bottle fly</name>
    <name type="synonym">Australian sheep blowfly</name>
    <dbReference type="NCBI Taxonomy" id="7375"/>
    <lineage>
        <taxon>Eukaryota</taxon>
        <taxon>Metazoa</taxon>
        <taxon>Ecdysozoa</taxon>
        <taxon>Arthropoda</taxon>
        <taxon>Hexapoda</taxon>
        <taxon>Insecta</taxon>
        <taxon>Pterygota</taxon>
        <taxon>Neoptera</taxon>
        <taxon>Endopterygota</taxon>
        <taxon>Diptera</taxon>
        <taxon>Brachycera</taxon>
        <taxon>Muscomorpha</taxon>
        <taxon>Oestroidea</taxon>
        <taxon>Calliphoridae</taxon>
        <taxon>Luciliinae</taxon>
        <taxon>Lucilia</taxon>
    </lineage>
</organism>
<comment type="caution">
    <text evidence="3">The sequence shown here is derived from an EMBL/GenBank/DDBJ whole genome shotgun (WGS) entry which is preliminary data.</text>
</comment>
<dbReference type="SUPFAM" id="SSF75011">
    <property type="entry name" value="3-carboxy-cis,cis-mucoante lactonizing enzyme"/>
    <property type="match status" value="1"/>
</dbReference>
<name>A0A0L0BVE7_LUCCU</name>
<dbReference type="OMA" id="AYDFWWH"/>
<reference evidence="3 4" key="1">
    <citation type="journal article" date="2015" name="Nat. Commun.">
        <title>Lucilia cuprina genome unlocks parasitic fly biology to underpin future interventions.</title>
        <authorList>
            <person name="Anstead C.A."/>
            <person name="Korhonen P.K."/>
            <person name="Young N.D."/>
            <person name="Hall R.S."/>
            <person name="Jex A.R."/>
            <person name="Murali S.C."/>
            <person name="Hughes D.S."/>
            <person name="Lee S.F."/>
            <person name="Perry T."/>
            <person name="Stroehlein A.J."/>
            <person name="Ansell B.R."/>
            <person name="Breugelmans B."/>
            <person name="Hofmann A."/>
            <person name="Qu J."/>
            <person name="Dugan S."/>
            <person name="Lee S.L."/>
            <person name="Chao H."/>
            <person name="Dinh H."/>
            <person name="Han Y."/>
            <person name="Doddapaneni H.V."/>
            <person name="Worley K.C."/>
            <person name="Muzny D.M."/>
            <person name="Ioannidis P."/>
            <person name="Waterhouse R.M."/>
            <person name="Zdobnov E.M."/>
            <person name="James P.J."/>
            <person name="Bagnall N.H."/>
            <person name="Kotze A.C."/>
            <person name="Gibbs R.A."/>
            <person name="Richards S."/>
            <person name="Batterham P."/>
            <person name="Gasser R.B."/>
        </authorList>
    </citation>
    <scope>NUCLEOTIDE SEQUENCE [LARGE SCALE GENOMIC DNA]</scope>
    <source>
        <strain evidence="3 4">LS</strain>
        <tissue evidence="3">Full body</tissue>
    </source>
</reference>
<evidence type="ECO:0000256" key="2">
    <source>
        <dbReference type="ARBA" id="ARBA00023266"/>
    </source>
</evidence>
<dbReference type="OrthoDB" id="10252446at2759"/>
<dbReference type="InterPro" id="IPR008826">
    <property type="entry name" value="Se-bd"/>
</dbReference>
<dbReference type="AlphaFoldDB" id="A0A0L0BVE7"/>
<evidence type="ECO:0000313" key="3">
    <source>
        <dbReference type="EMBL" id="KNC23958.1"/>
    </source>
</evidence>
<dbReference type="GO" id="GO:0008430">
    <property type="term" value="F:selenium binding"/>
    <property type="evidence" value="ECO:0007669"/>
    <property type="project" value="InterPro"/>
</dbReference>
<comment type="similarity">
    <text evidence="1">Belongs to the selenium-binding protein family.</text>
</comment>
<proteinExistence type="inferred from homology"/>
<dbReference type="Pfam" id="PF05694">
    <property type="entry name" value="SBP56"/>
    <property type="match status" value="1"/>
</dbReference>
<dbReference type="PANTHER" id="PTHR23300">
    <property type="entry name" value="METHANETHIOL OXIDASE"/>
    <property type="match status" value="1"/>
</dbReference>
<protein>
    <recommendedName>
        <fullName evidence="5">Selenium-binding protein 1</fullName>
    </recommendedName>
</protein>
<accession>A0A0L0BVE7</accession>
<evidence type="ECO:0000313" key="4">
    <source>
        <dbReference type="Proteomes" id="UP000037069"/>
    </source>
</evidence>
<keyword evidence="2" id="KW-0711">Selenium</keyword>
<dbReference type="EMBL" id="JRES01001281">
    <property type="protein sequence ID" value="KNC23958.1"/>
    <property type="molecule type" value="Genomic_DNA"/>
</dbReference>
<dbReference type="STRING" id="7375.A0A0L0BVE7"/>
<dbReference type="PANTHER" id="PTHR23300:SF0">
    <property type="entry name" value="METHANETHIOL OXIDASE"/>
    <property type="match status" value="1"/>
</dbReference>
<evidence type="ECO:0008006" key="5">
    <source>
        <dbReference type="Google" id="ProtNLM"/>
    </source>
</evidence>
<sequence>MSVKECCHGPGYATPLDAMKTGPREKLLYTITVQPNLDEPHGDYLSTVDVDPESPTYCQVIHRTFTNRKGEEIHHTGWNACSSCYYLDKDAKRIPKRDKLVMPAVNSDNIYVMDVVTNPRKPEIIKVVDGDVLKSHNVTAPHTTHCLADGNIMISTMGDAEGNAKGDFILFDSEFNCLGTWIKGDKKPLCGYDFWYQPYFDVMVSSEWAAPKKFRRGWRDEDINDLTEYGCRINFFKWSTRTLYQTIDLGLEGFTPLEIRFMHDPLRPEGLVGCALNANVFYFKKKEDSDEFDCKKVIDIPSKLVKFGDNEPQEVGGMISDIVLSLDDRYLYLNLWRHGDVRQYDITDPENPKLTGQVFLGGPVCKDLDDVKVIEDREMDERPEPVYLKGKRLEGGPQMMQLSLDGKRLYVSTSLFSRWDKMFYPKMIEKGGHICMIDIDIENGGMKLNEDFFVDFGKEPYGPALPHEMRYPGGDCTSDIWLAR</sequence>
<dbReference type="Proteomes" id="UP000037069">
    <property type="component" value="Unassembled WGS sequence"/>
</dbReference>
<keyword evidence="4" id="KW-1185">Reference proteome</keyword>
<evidence type="ECO:0000256" key="1">
    <source>
        <dbReference type="ARBA" id="ARBA00005606"/>
    </source>
</evidence>
<gene>
    <name evidence="3" type="ORF">FF38_09071</name>
</gene>